<dbReference type="InterPro" id="IPR039702">
    <property type="entry name" value="FPS1-like"/>
</dbReference>
<dbReference type="Gene3D" id="1.10.600.10">
    <property type="entry name" value="Farnesyl Diphosphate Synthase"/>
    <property type="match status" value="1"/>
</dbReference>
<dbReference type="Pfam" id="PF00348">
    <property type="entry name" value="polyprenyl_synt"/>
    <property type="match status" value="1"/>
</dbReference>
<keyword evidence="3" id="KW-0479">Metal-binding</keyword>
<dbReference type="GO" id="GO:0046872">
    <property type="term" value="F:metal ion binding"/>
    <property type="evidence" value="ECO:0007669"/>
    <property type="project" value="UniProtKB-KW"/>
</dbReference>
<organism evidence="6 7">
    <name type="scientific">Aspergillus campestris (strain IBT 28561)</name>
    <dbReference type="NCBI Taxonomy" id="1392248"/>
    <lineage>
        <taxon>Eukaryota</taxon>
        <taxon>Fungi</taxon>
        <taxon>Dikarya</taxon>
        <taxon>Ascomycota</taxon>
        <taxon>Pezizomycotina</taxon>
        <taxon>Eurotiomycetes</taxon>
        <taxon>Eurotiomycetidae</taxon>
        <taxon>Eurotiales</taxon>
        <taxon>Aspergillaceae</taxon>
        <taxon>Aspergillus</taxon>
        <taxon>Aspergillus subgen. Circumdati</taxon>
    </lineage>
</organism>
<dbReference type="SFLD" id="SFLDS00005">
    <property type="entry name" value="Isoprenoid_Synthase_Type_I"/>
    <property type="match status" value="1"/>
</dbReference>
<dbReference type="GO" id="GO:0045337">
    <property type="term" value="P:farnesyl diphosphate biosynthetic process"/>
    <property type="evidence" value="ECO:0007669"/>
    <property type="project" value="TreeGrafter"/>
</dbReference>
<protein>
    <submittedName>
        <fullName evidence="6">Terpenoid synthase</fullName>
    </submittedName>
</protein>
<evidence type="ECO:0000256" key="1">
    <source>
        <dbReference type="ARBA" id="ARBA00001946"/>
    </source>
</evidence>
<comment type="cofactor">
    <cofactor evidence="1">
        <name>Mg(2+)</name>
        <dbReference type="ChEBI" id="CHEBI:18420"/>
    </cofactor>
</comment>
<reference evidence="6" key="1">
    <citation type="submission" date="2016-12" db="EMBL/GenBank/DDBJ databases">
        <title>The genomes of Aspergillus section Nigri reveals drivers in fungal speciation.</title>
        <authorList>
            <consortium name="DOE Joint Genome Institute"/>
            <person name="Vesth T.C."/>
            <person name="Nybo J."/>
            <person name="Theobald S."/>
            <person name="Brandl J."/>
            <person name="Frisvad J.C."/>
            <person name="Nielsen K.F."/>
            <person name="Lyhne E.K."/>
            <person name="Kogle M.E."/>
            <person name="Kuo A."/>
            <person name="Riley R."/>
            <person name="Clum A."/>
            <person name="Nolan M."/>
            <person name="Lipzen A."/>
            <person name="Salamov A."/>
            <person name="Henrissat B."/>
            <person name="Wiebenga A."/>
            <person name="De vries R.P."/>
            <person name="Grigoriev I.V."/>
            <person name="Mortensen U.H."/>
            <person name="Andersen M.R."/>
            <person name="Baker S.E."/>
        </authorList>
    </citation>
    <scope>NUCLEOTIDE SEQUENCE</scope>
    <source>
        <strain evidence="6">IBT 28561</strain>
    </source>
</reference>
<dbReference type="GO" id="GO:0004337">
    <property type="term" value="F:(2E,6E)-farnesyl diphosphate synthase activity"/>
    <property type="evidence" value="ECO:0007669"/>
    <property type="project" value="TreeGrafter"/>
</dbReference>
<evidence type="ECO:0000256" key="4">
    <source>
        <dbReference type="ARBA" id="ARBA00022842"/>
    </source>
</evidence>
<evidence type="ECO:0000256" key="2">
    <source>
        <dbReference type="ARBA" id="ARBA00022679"/>
    </source>
</evidence>
<proteinExistence type="inferred from homology"/>
<keyword evidence="4" id="KW-0460">Magnesium</keyword>
<dbReference type="GO" id="GO:0005737">
    <property type="term" value="C:cytoplasm"/>
    <property type="evidence" value="ECO:0007669"/>
    <property type="project" value="TreeGrafter"/>
</dbReference>
<dbReference type="InterPro" id="IPR000092">
    <property type="entry name" value="Polyprenyl_synt"/>
</dbReference>
<dbReference type="GO" id="GO:0004161">
    <property type="term" value="F:dimethylallyltranstransferase activity"/>
    <property type="evidence" value="ECO:0007669"/>
    <property type="project" value="TreeGrafter"/>
</dbReference>
<dbReference type="GO" id="GO:0046165">
    <property type="term" value="P:alcohol biosynthetic process"/>
    <property type="evidence" value="ECO:0007669"/>
    <property type="project" value="UniProtKB-ARBA"/>
</dbReference>
<gene>
    <name evidence="6" type="ORF">P168DRAFT_284632</name>
</gene>
<evidence type="ECO:0000313" key="6">
    <source>
        <dbReference type="EMBL" id="PKY01088.1"/>
    </source>
</evidence>
<dbReference type="GeneID" id="36543664"/>
<accession>A0A2I1CTY8</accession>
<dbReference type="OrthoDB" id="10257492at2759"/>
<dbReference type="SUPFAM" id="SSF48576">
    <property type="entry name" value="Terpenoid synthases"/>
    <property type="match status" value="1"/>
</dbReference>
<dbReference type="GO" id="GO:0043386">
    <property type="term" value="P:mycotoxin biosynthetic process"/>
    <property type="evidence" value="ECO:0007669"/>
    <property type="project" value="UniProtKB-ARBA"/>
</dbReference>
<name>A0A2I1CTY8_ASPC2</name>
<comment type="similarity">
    <text evidence="5">Belongs to the FPP/GGPP synthase family.</text>
</comment>
<comment type="caution">
    <text evidence="6">The sequence shown here is derived from an EMBL/GenBank/DDBJ whole genome shotgun (WGS) entry which is preliminary data.</text>
</comment>
<dbReference type="EMBL" id="MSFM01000012">
    <property type="protein sequence ID" value="PKY01088.1"/>
    <property type="molecule type" value="Genomic_DNA"/>
</dbReference>
<sequence>MADRRNFEAVKAQLVDDLNIDLVRRGTPKEHVDRILKCLTVNIAGGKYLRGLCVIETGLMILQRPLTDTEFHELGMLGWMAEILHASFLILDDILDDSDVRRGQPCWYKREGIGLSGSLDSILLRSSIFILLKQHFQSHPAYCDMHELLSETCFQTDLGQIVDTAAGNGHIALDVMDKELLSFVAAHKSSAYTFCLPALLALHYLHRASAGNLAQAQNLLMRIGNYYQAQDDFLDVFGNPAVTGKIGTDIQDNKCTWVLVQAMRSANPAHQEVLRSSYGRKSAIDETRVRQIFAGLDIKGRYLQFEDRTLREIQEQIENLDESEG</sequence>
<evidence type="ECO:0000256" key="5">
    <source>
        <dbReference type="RuleBase" id="RU004466"/>
    </source>
</evidence>
<dbReference type="RefSeq" id="XP_024689682.1">
    <property type="nucleotide sequence ID" value="XM_024836140.1"/>
</dbReference>
<evidence type="ECO:0000313" key="7">
    <source>
        <dbReference type="Proteomes" id="UP000234254"/>
    </source>
</evidence>
<dbReference type="InterPro" id="IPR008949">
    <property type="entry name" value="Isoprenoid_synthase_dom_sf"/>
</dbReference>
<dbReference type="InterPro" id="IPR033749">
    <property type="entry name" value="Polyprenyl_synt_CS"/>
</dbReference>
<dbReference type="PANTHER" id="PTHR11525:SF0">
    <property type="entry name" value="FARNESYL PYROPHOSPHATE SYNTHASE"/>
    <property type="match status" value="1"/>
</dbReference>
<dbReference type="AlphaFoldDB" id="A0A2I1CTY8"/>
<keyword evidence="7" id="KW-1185">Reference proteome</keyword>
<keyword evidence="2 5" id="KW-0808">Transferase</keyword>
<dbReference type="PROSITE" id="PS00723">
    <property type="entry name" value="POLYPRENYL_SYNTHASE_1"/>
    <property type="match status" value="1"/>
</dbReference>
<dbReference type="Proteomes" id="UP000234254">
    <property type="component" value="Unassembled WGS sequence"/>
</dbReference>
<evidence type="ECO:0000256" key="3">
    <source>
        <dbReference type="ARBA" id="ARBA00022723"/>
    </source>
</evidence>
<dbReference type="PANTHER" id="PTHR11525">
    <property type="entry name" value="FARNESYL-PYROPHOSPHATE SYNTHETASE"/>
    <property type="match status" value="1"/>
</dbReference>
<dbReference type="VEuPathDB" id="FungiDB:P168DRAFT_284632"/>